<keyword evidence="4" id="KW-1185">Reference proteome</keyword>
<dbReference type="HOGENOM" id="CLU_055800_0_0_9"/>
<dbReference type="GO" id="GO:0016757">
    <property type="term" value="F:glycosyltransferase activity"/>
    <property type="evidence" value="ECO:0007669"/>
    <property type="project" value="InterPro"/>
</dbReference>
<feature type="domain" description="Glycosyl transferase family 1" evidence="2">
    <location>
        <begin position="229"/>
        <end position="350"/>
    </location>
</feature>
<proteinExistence type="predicted"/>
<evidence type="ECO:0000256" key="1">
    <source>
        <dbReference type="ARBA" id="ARBA00022679"/>
    </source>
</evidence>
<keyword evidence="1 3" id="KW-0808">Transferase</keyword>
<dbReference type="Proteomes" id="UP000000370">
    <property type="component" value="Chromosome"/>
</dbReference>
<dbReference type="PANTHER" id="PTHR46401">
    <property type="entry name" value="GLYCOSYLTRANSFERASE WBBK-RELATED"/>
    <property type="match status" value="1"/>
</dbReference>
<dbReference type="eggNOG" id="COG0438">
    <property type="taxonomic scope" value="Bacteria"/>
</dbReference>
<reference evidence="4" key="1">
    <citation type="submission" date="2007-11" db="EMBL/GenBank/DDBJ databases">
        <title>Complete genome sequence of Clostridium phytofermentans ISDg.</title>
        <authorList>
            <person name="Leschine S.B."/>
            <person name="Warnick T.A."/>
            <person name="Blanchard J.L."/>
            <person name="Schnell D.J."/>
            <person name="Petit E.L."/>
            <person name="LaTouf W.G."/>
            <person name="Copeland A."/>
            <person name="Lucas S."/>
            <person name="Lapidus A."/>
            <person name="Barry K."/>
            <person name="Glavina del Rio T."/>
            <person name="Dalin E."/>
            <person name="Tice H."/>
            <person name="Pitluck S."/>
            <person name="Kiss H."/>
            <person name="Brettin T."/>
            <person name="Bruce D."/>
            <person name="Detter J.C."/>
            <person name="Han C."/>
            <person name="Kuske C."/>
            <person name="Schmutz J."/>
            <person name="Larimer F."/>
            <person name="Land M."/>
            <person name="Hauser L."/>
            <person name="Kyrpides N."/>
            <person name="Kim E.A."/>
            <person name="Richardson P."/>
        </authorList>
    </citation>
    <scope>NUCLEOTIDE SEQUENCE [LARGE SCALE GENOMIC DNA]</scope>
    <source>
        <strain evidence="4">ATCC 700394 / DSM 18823 / ISDg</strain>
    </source>
</reference>
<organism evidence="3 4">
    <name type="scientific">Lachnoclostridium phytofermentans (strain ATCC 700394 / DSM 18823 / ISDg)</name>
    <name type="common">Clostridium phytofermentans</name>
    <dbReference type="NCBI Taxonomy" id="357809"/>
    <lineage>
        <taxon>Bacteria</taxon>
        <taxon>Bacillati</taxon>
        <taxon>Bacillota</taxon>
        <taxon>Clostridia</taxon>
        <taxon>Lachnospirales</taxon>
        <taxon>Lachnospiraceae</taxon>
    </lineage>
</organism>
<evidence type="ECO:0000313" key="4">
    <source>
        <dbReference type="Proteomes" id="UP000000370"/>
    </source>
</evidence>
<dbReference type="OrthoDB" id="9790710at2"/>
<dbReference type="SUPFAM" id="SSF53756">
    <property type="entry name" value="UDP-Glycosyltransferase/glycogen phosphorylase"/>
    <property type="match status" value="1"/>
</dbReference>
<dbReference type="Gene3D" id="3.40.50.2000">
    <property type="entry name" value="Glycogen Phosphorylase B"/>
    <property type="match status" value="1"/>
</dbReference>
<dbReference type="EMBL" id="CP000885">
    <property type="protein sequence ID" value="ABX43850.1"/>
    <property type="molecule type" value="Genomic_DNA"/>
</dbReference>
<dbReference type="PANTHER" id="PTHR46401:SF2">
    <property type="entry name" value="GLYCOSYLTRANSFERASE WBBK-RELATED"/>
    <property type="match status" value="1"/>
</dbReference>
<dbReference type="Pfam" id="PF00534">
    <property type="entry name" value="Glycos_transf_1"/>
    <property type="match status" value="1"/>
</dbReference>
<dbReference type="GO" id="GO:0009103">
    <property type="term" value="P:lipopolysaccharide biosynthetic process"/>
    <property type="evidence" value="ECO:0007669"/>
    <property type="project" value="TreeGrafter"/>
</dbReference>
<evidence type="ECO:0000259" key="2">
    <source>
        <dbReference type="Pfam" id="PF00534"/>
    </source>
</evidence>
<dbReference type="AlphaFoldDB" id="A9KI03"/>
<name>A9KI03_LACP7</name>
<dbReference type="InterPro" id="IPR001296">
    <property type="entry name" value="Glyco_trans_1"/>
</dbReference>
<protein>
    <submittedName>
        <fullName evidence="3">Glycosyl transferase group 1</fullName>
    </submittedName>
</protein>
<dbReference type="STRING" id="357809.Cphy_3501"/>
<dbReference type="CAZy" id="GT4">
    <property type="family name" value="Glycosyltransferase Family 4"/>
</dbReference>
<accession>A9KI03</accession>
<dbReference type="RefSeq" id="WP_012201498.1">
    <property type="nucleotide sequence ID" value="NC_010001.1"/>
</dbReference>
<gene>
    <name evidence="3" type="ordered locus">Cphy_3501</name>
</gene>
<dbReference type="KEGG" id="cpy:Cphy_3501"/>
<evidence type="ECO:0000313" key="3">
    <source>
        <dbReference type="EMBL" id="ABX43850.1"/>
    </source>
</evidence>
<sequence>MYNNLDIIFLGGLFPKEKEEDIINNSIISVQNAANNLQWEFVKGLDENLPKPIKIINSLYIGSFPKRYKKLTIDTYKFHHALQNSHDINVGFLNLPIIKNFSRYHSLKTYFKKWALNKSGETKIVIAYAMTFTFTHILRYVKRINSNIITCLIVPDLPQYMNLTYNKKVIYTLIKNIEINLIKSDTNYIDSYVLLTEYMRDALNINVPYVVIEGISTNLFDNVNGVPEDNGIKTILYSGGLNEKYGVIKLIQAFEKLQEKNYQLIICGSGDAEAYIKKAATRDKRIIFKGLLKREEVLALQKSATVLVNPRPNNEEYTKYSFPSKNLEYLSSGIPLISYRLDGIPKEYNEYIYFINEDTEESDGLFLTMKEVLEKSDEELKEKGLRAKEFVLKEKNSANQAKKLLNMIITISEGNHRL</sequence>